<proteinExistence type="predicted"/>
<feature type="region of interest" description="Disordered" evidence="1">
    <location>
        <begin position="15"/>
        <end position="86"/>
    </location>
</feature>
<accession>A0A0C4E894</accession>
<dbReference type="AlphaFoldDB" id="A0A0C4E894"/>
<name>A0A0C4E894_MAGP6</name>
<evidence type="ECO:0000313" key="3">
    <source>
        <dbReference type="EnsemblFungi" id="MAPG_08791T0"/>
    </source>
</evidence>
<dbReference type="EMBL" id="ADBL01002141">
    <property type="status" value="NOT_ANNOTATED_CDS"/>
    <property type="molecule type" value="Genomic_DNA"/>
</dbReference>
<evidence type="ECO:0008006" key="5">
    <source>
        <dbReference type="Google" id="ProtNLM"/>
    </source>
</evidence>
<evidence type="ECO:0000256" key="1">
    <source>
        <dbReference type="SAM" id="MobiDB-lite"/>
    </source>
</evidence>
<reference evidence="2" key="3">
    <citation type="submission" date="2011-03" db="EMBL/GenBank/DDBJ databases">
        <title>Annotation of Magnaporthe poae ATCC 64411.</title>
        <authorList>
            <person name="Ma L.-J."/>
            <person name="Dead R."/>
            <person name="Young S.K."/>
            <person name="Zeng Q."/>
            <person name="Gargeya S."/>
            <person name="Fitzgerald M."/>
            <person name="Haas B."/>
            <person name="Abouelleil A."/>
            <person name="Alvarado L."/>
            <person name="Arachchi H.M."/>
            <person name="Berlin A."/>
            <person name="Brown A."/>
            <person name="Chapman S.B."/>
            <person name="Chen Z."/>
            <person name="Dunbar C."/>
            <person name="Freedman E."/>
            <person name="Gearin G."/>
            <person name="Gellesch M."/>
            <person name="Goldberg J."/>
            <person name="Griggs A."/>
            <person name="Gujja S."/>
            <person name="Heiman D."/>
            <person name="Howarth C."/>
            <person name="Larson L."/>
            <person name="Lui A."/>
            <person name="MacDonald P.J.P."/>
            <person name="Mehta T."/>
            <person name="Montmayeur A."/>
            <person name="Murphy C."/>
            <person name="Neiman D."/>
            <person name="Pearson M."/>
            <person name="Priest M."/>
            <person name="Roberts A."/>
            <person name="Saif S."/>
            <person name="Shea T."/>
            <person name="Shenoy N."/>
            <person name="Sisk P."/>
            <person name="Stolte C."/>
            <person name="Sykes S."/>
            <person name="Yandava C."/>
            <person name="Wortman J."/>
            <person name="Nusbaum C."/>
            <person name="Birren B."/>
        </authorList>
    </citation>
    <scope>NUCLEOTIDE SEQUENCE</scope>
    <source>
        <strain evidence="2">ATCC 64411</strain>
    </source>
</reference>
<reference evidence="3" key="5">
    <citation type="submission" date="2015-06" db="UniProtKB">
        <authorList>
            <consortium name="EnsemblFungi"/>
        </authorList>
    </citation>
    <scope>IDENTIFICATION</scope>
    <source>
        <strain evidence="3">ATCC 64411</strain>
    </source>
</reference>
<dbReference type="OMA" id="NRCHART"/>
<reference evidence="2" key="1">
    <citation type="submission" date="2010-05" db="EMBL/GenBank/DDBJ databases">
        <title>The Genome Sequence of Magnaporthe poae strain ATCC 64411.</title>
        <authorList>
            <consortium name="The Broad Institute Genome Sequencing Platform"/>
            <consortium name="Broad Institute Genome Sequencing Center for Infectious Disease"/>
            <person name="Ma L.-J."/>
            <person name="Dead R."/>
            <person name="Young S."/>
            <person name="Zeng Q."/>
            <person name="Koehrsen M."/>
            <person name="Alvarado L."/>
            <person name="Berlin A."/>
            <person name="Chapman S.B."/>
            <person name="Chen Z."/>
            <person name="Freedman E."/>
            <person name="Gellesch M."/>
            <person name="Goldberg J."/>
            <person name="Griggs A."/>
            <person name="Gujja S."/>
            <person name="Heilman E.R."/>
            <person name="Heiman D."/>
            <person name="Hepburn T."/>
            <person name="Howarth C."/>
            <person name="Jen D."/>
            <person name="Larson L."/>
            <person name="Mehta T."/>
            <person name="Neiman D."/>
            <person name="Pearson M."/>
            <person name="Roberts A."/>
            <person name="Saif S."/>
            <person name="Shea T."/>
            <person name="Shenoy N."/>
            <person name="Sisk P."/>
            <person name="Stolte C."/>
            <person name="Sykes S."/>
            <person name="Walk T."/>
            <person name="White J."/>
            <person name="Yandava C."/>
            <person name="Haas B."/>
            <person name="Nusbaum C."/>
            <person name="Birren B."/>
        </authorList>
    </citation>
    <scope>NUCLEOTIDE SEQUENCE</scope>
    <source>
        <strain evidence="2">ATCC 64411</strain>
    </source>
</reference>
<gene>
    <name evidence="2" type="ORF">MAPG_08791</name>
</gene>
<dbReference type="Proteomes" id="UP000011715">
    <property type="component" value="Unassembled WGS sequence"/>
</dbReference>
<reference evidence="4" key="2">
    <citation type="submission" date="2010-05" db="EMBL/GenBank/DDBJ databases">
        <title>The genome sequence of Magnaporthe poae strain ATCC 64411.</title>
        <authorList>
            <person name="Ma L.-J."/>
            <person name="Dead R."/>
            <person name="Young S."/>
            <person name="Zeng Q."/>
            <person name="Koehrsen M."/>
            <person name="Alvarado L."/>
            <person name="Berlin A."/>
            <person name="Chapman S.B."/>
            <person name="Chen Z."/>
            <person name="Freedman E."/>
            <person name="Gellesch M."/>
            <person name="Goldberg J."/>
            <person name="Griggs A."/>
            <person name="Gujja S."/>
            <person name="Heilman E.R."/>
            <person name="Heiman D."/>
            <person name="Hepburn T."/>
            <person name="Howarth C."/>
            <person name="Jen D."/>
            <person name="Larson L."/>
            <person name="Mehta T."/>
            <person name="Neiman D."/>
            <person name="Pearson M."/>
            <person name="Roberts A."/>
            <person name="Saif S."/>
            <person name="Shea T."/>
            <person name="Shenoy N."/>
            <person name="Sisk P."/>
            <person name="Stolte C."/>
            <person name="Sykes S."/>
            <person name="Walk T."/>
            <person name="White J."/>
            <person name="Yandava C."/>
            <person name="Haas B."/>
            <person name="Nusbaum C."/>
            <person name="Birren B."/>
        </authorList>
    </citation>
    <scope>NUCLEOTIDE SEQUENCE [LARGE SCALE GENOMIC DNA]</scope>
    <source>
        <strain evidence="4">ATCC 64411 / 73-15</strain>
    </source>
</reference>
<dbReference type="VEuPathDB" id="FungiDB:MAPG_08791"/>
<sequence length="465" mass="51586">MPAWCWPWGRRKVLSPPRLAASPAPSVTPSRSVRSSALAKTKHGSKASPNAAPGSCAPPSPLAAAAKGADVGVPDDHHQPPTRSGEHIPAVSEFRALVVDEINEKDVLHGVGIGNAGRLPVRLVRLPADNVFEVAVLSWRWDGDLEVRGSKNIASAVHQAKKMGIRYLFVDIVSIDQLLPGDALIKQVIAFSSLYRTIPVIAAYDNDKASFEQTIFRPWIVNEVRLFRYNPTKIAYVGHSNQGASQFDRQTTRGREIWRYALARELLNIWSGSFIETIIGVLCDEIGMTCVSDFKLIIPPYARVFTAAYEKMSRNDYLLTAVILCRVHSKPAHEVTSNVGYLNYDRYSFIRVWKHGYDLSSIVHGICLNGVHIGVWRGLPGSGWRELEALPNAERVIFAALGMTDSDYGEFVAQLETRRACLVLENSVPLPTVEVLSVTYREAKGWNRCHARTKRGRRDEAGRGR</sequence>
<reference evidence="3" key="4">
    <citation type="journal article" date="2015" name="G3 (Bethesda)">
        <title>Genome sequences of three phytopathogenic species of the Magnaporthaceae family of fungi.</title>
        <authorList>
            <person name="Okagaki L.H."/>
            <person name="Nunes C.C."/>
            <person name="Sailsbery J."/>
            <person name="Clay B."/>
            <person name="Brown D."/>
            <person name="John T."/>
            <person name="Oh Y."/>
            <person name="Young N."/>
            <person name="Fitzgerald M."/>
            <person name="Haas B.J."/>
            <person name="Zeng Q."/>
            <person name="Young S."/>
            <person name="Adiconis X."/>
            <person name="Fan L."/>
            <person name="Levin J.Z."/>
            <person name="Mitchell T.K."/>
            <person name="Okubara P.A."/>
            <person name="Farman M.L."/>
            <person name="Kohn L.M."/>
            <person name="Birren B."/>
            <person name="Ma L.-J."/>
            <person name="Dean R.A."/>
        </authorList>
    </citation>
    <scope>NUCLEOTIDE SEQUENCE</scope>
    <source>
        <strain evidence="3">ATCC 64411 / 73-15</strain>
    </source>
</reference>
<dbReference type="EnsemblFungi" id="MAPG_08791T0">
    <property type="protein sequence ID" value="MAPG_08791T0"/>
    <property type="gene ID" value="MAPG_08791"/>
</dbReference>
<organism evidence="3 4">
    <name type="scientific">Magnaporthiopsis poae (strain ATCC 64411 / 73-15)</name>
    <name type="common">Kentucky bluegrass fungus</name>
    <name type="synonym">Magnaporthe poae</name>
    <dbReference type="NCBI Taxonomy" id="644358"/>
    <lineage>
        <taxon>Eukaryota</taxon>
        <taxon>Fungi</taxon>
        <taxon>Dikarya</taxon>
        <taxon>Ascomycota</taxon>
        <taxon>Pezizomycotina</taxon>
        <taxon>Sordariomycetes</taxon>
        <taxon>Sordariomycetidae</taxon>
        <taxon>Magnaporthales</taxon>
        <taxon>Magnaporthaceae</taxon>
        <taxon>Magnaporthiopsis</taxon>
    </lineage>
</organism>
<keyword evidence="4" id="KW-1185">Reference proteome</keyword>
<feature type="compositionally biased region" description="Low complexity" evidence="1">
    <location>
        <begin position="15"/>
        <end position="37"/>
    </location>
</feature>
<dbReference type="EMBL" id="GL876973">
    <property type="protein sequence ID" value="KLU89822.1"/>
    <property type="molecule type" value="Genomic_DNA"/>
</dbReference>
<dbReference type="eggNOG" id="ENOG502T6B9">
    <property type="taxonomic scope" value="Eukaryota"/>
</dbReference>
<dbReference type="OrthoDB" id="3690848at2759"/>
<evidence type="ECO:0000313" key="4">
    <source>
        <dbReference type="Proteomes" id="UP000011715"/>
    </source>
</evidence>
<protein>
    <recommendedName>
        <fullName evidence="5">Heterokaryon incompatibility domain-containing protein</fullName>
    </recommendedName>
</protein>
<evidence type="ECO:0000313" key="2">
    <source>
        <dbReference type="EMBL" id="KLU89822.1"/>
    </source>
</evidence>